<proteinExistence type="predicted"/>
<protein>
    <submittedName>
        <fullName evidence="2">Uncharacterized protein</fullName>
    </submittedName>
</protein>
<name>A0A5B0Q6G6_PUCGR</name>
<sequence length="214" mass="23515">MTTTTQLTWQTQASVAYTTVIWLSHCGDATAVALRECHSRATTTPKPNAATAGKTEAKSVPASDNHGQLTPEMLLQCPGKTHRLADLQESSPGWIKWTPGRILPQQAAGRYYLPTHESLPMRIPPRQAALRAGLGPAAGIHRMTIGCCFTCGTGINCSTTLTNNRRLACLNYELRLAAHPPWQTFHDWPVLSESRFFAVFFSNLEADWPVQSTN</sequence>
<evidence type="ECO:0000256" key="1">
    <source>
        <dbReference type="SAM" id="MobiDB-lite"/>
    </source>
</evidence>
<accession>A0A5B0Q6G6</accession>
<comment type="caution">
    <text evidence="2">The sequence shown here is derived from an EMBL/GenBank/DDBJ whole genome shotgun (WGS) entry which is preliminary data.</text>
</comment>
<dbReference type="EMBL" id="VSWC01000028">
    <property type="protein sequence ID" value="KAA1108768.1"/>
    <property type="molecule type" value="Genomic_DNA"/>
</dbReference>
<dbReference type="Proteomes" id="UP000324748">
    <property type="component" value="Unassembled WGS sequence"/>
</dbReference>
<dbReference type="OrthoDB" id="10588099at2759"/>
<feature type="compositionally biased region" description="Low complexity" evidence="1">
    <location>
        <begin position="42"/>
        <end position="54"/>
    </location>
</feature>
<evidence type="ECO:0000313" key="2">
    <source>
        <dbReference type="EMBL" id="KAA1108768.1"/>
    </source>
</evidence>
<feature type="region of interest" description="Disordered" evidence="1">
    <location>
        <begin position="42"/>
        <end position="69"/>
    </location>
</feature>
<dbReference type="AlphaFoldDB" id="A0A5B0Q6G6"/>
<gene>
    <name evidence="2" type="ORF">PGT21_024985</name>
</gene>
<keyword evidence="3" id="KW-1185">Reference proteome</keyword>
<reference evidence="2 3" key="1">
    <citation type="submission" date="2019-05" db="EMBL/GenBank/DDBJ databases">
        <title>Emergence of the Ug99 lineage of the wheat stem rust pathogen through somatic hybridization.</title>
        <authorList>
            <person name="Li F."/>
            <person name="Upadhyaya N.M."/>
            <person name="Sperschneider J."/>
            <person name="Matny O."/>
            <person name="Nguyen-Phuc H."/>
            <person name="Mago R."/>
            <person name="Raley C."/>
            <person name="Miller M.E."/>
            <person name="Silverstein K.A.T."/>
            <person name="Henningsen E."/>
            <person name="Hirsch C.D."/>
            <person name="Visser B."/>
            <person name="Pretorius Z.A."/>
            <person name="Steffenson B.J."/>
            <person name="Schwessinger B."/>
            <person name="Dodds P.N."/>
            <person name="Figueroa M."/>
        </authorList>
    </citation>
    <scope>NUCLEOTIDE SEQUENCE [LARGE SCALE GENOMIC DNA]</scope>
    <source>
        <strain evidence="2">21-0</strain>
    </source>
</reference>
<organism evidence="2 3">
    <name type="scientific">Puccinia graminis f. sp. tritici</name>
    <dbReference type="NCBI Taxonomy" id="56615"/>
    <lineage>
        <taxon>Eukaryota</taxon>
        <taxon>Fungi</taxon>
        <taxon>Dikarya</taxon>
        <taxon>Basidiomycota</taxon>
        <taxon>Pucciniomycotina</taxon>
        <taxon>Pucciniomycetes</taxon>
        <taxon>Pucciniales</taxon>
        <taxon>Pucciniaceae</taxon>
        <taxon>Puccinia</taxon>
    </lineage>
</organism>
<evidence type="ECO:0000313" key="3">
    <source>
        <dbReference type="Proteomes" id="UP000324748"/>
    </source>
</evidence>